<feature type="region of interest" description="Disordered" evidence="1">
    <location>
        <begin position="156"/>
        <end position="191"/>
    </location>
</feature>
<protein>
    <submittedName>
        <fullName evidence="4">Uncharacterized protein LOC111125513 isoform X1</fullName>
    </submittedName>
</protein>
<gene>
    <name evidence="4" type="primary">LOC111125513</name>
</gene>
<dbReference type="AlphaFoldDB" id="A0A8B8DAN1"/>
<feature type="transmembrane region" description="Helical" evidence="2">
    <location>
        <begin position="40"/>
        <end position="64"/>
    </location>
</feature>
<keyword evidence="2" id="KW-1133">Transmembrane helix</keyword>
<sequence>MREVTIPNNETVRWNGHCDVYSLYYLPFTTDGETASASSLGLIIGIVVALLLLIIAVIVGFILYKKYKGKHKTMHQTLKENQAGMALETYRDAISISLQKTGACHPLRTPQISPKPRIRRLYRLFPPLVRRRLTLSKFKTQKVSLEELSPRDATAINIPEKKQLEPINLPVPSQSETTTNPPLPPISNALH</sequence>
<evidence type="ECO:0000256" key="1">
    <source>
        <dbReference type="SAM" id="MobiDB-lite"/>
    </source>
</evidence>
<evidence type="ECO:0000313" key="3">
    <source>
        <dbReference type="Proteomes" id="UP000694844"/>
    </source>
</evidence>
<name>A0A8B8DAN1_CRAVI</name>
<dbReference type="RefSeq" id="XP_022325132.1">
    <property type="nucleotide sequence ID" value="XM_022469424.1"/>
</dbReference>
<keyword evidence="2" id="KW-0472">Membrane</keyword>
<dbReference type="Proteomes" id="UP000694844">
    <property type="component" value="Chromosome 3"/>
</dbReference>
<organism evidence="3 4">
    <name type="scientific">Crassostrea virginica</name>
    <name type="common">Eastern oyster</name>
    <dbReference type="NCBI Taxonomy" id="6565"/>
    <lineage>
        <taxon>Eukaryota</taxon>
        <taxon>Metazoa</taxon>
        <taxon>Spiralia</taxon>
        <taxon>Lophotrochozoa</taxon>
        <taxon>Mollusca</taxon>
        <taxon>Bivalvia</taxon>
        <taxon>Autobranchia</taxon>
        <taxon>Pteriomorphia</taxon>
        <taxon>Ostreida</taxon>
        <taxon>Ostreoidea</taxon>
        <taxon>Ostreidae</taxon>
        <taxon>Crassostrea</taxon>
    </lineage>
</organism>
<feature type="compositionally biased region" description="Polar residues" evidence="1">
    <location>
        <begin position="171"/>
        <end position="180"/>
    </location>
</feature>
<reference evidence="4" key="1">
    <citation type="submission" date="2025-08" db="UniProtKB">
        <authorList>
            <consortium name="RefSeq"/>
        </authorList>
    </citation>
    <scope>IDENTIFICATION</scope>
    <source>
        <tissue evidence="4">Whole sample</tissue>
    </source>
</reference>
<evidence type="ECO:0000256" key="2">
    <source>
        <dbReference type="SAM" id="Phobius"/>
    </source>
</evidence>
<evidence type="ECO:0000313" key="4">
    <source>
        <dbReference type="RefSeq" id="XP_022325132.1"/>
    </source>
</evidence>
<accession>A0A8B8DAN1</accession>
<keyword evidence="2" id="KW-0812">Transmembrane</keyword>
<dbReference type="KEGG" id="cvn:111125513"/>
<dbReference type="GeneID" id="111125513"/>
<proteinExistence type="predicted"/>
<keyword evidence="3" id="KW-1185">Reference proteome</keyword>